<dbReference type="RefSeq" id="WP_021242376.1">
    <property type="nucleotide sequence ID" value="NZ_CP083853.1"/>
</dbReference>
<evidence type="ECO:0000313" key="2">
    <source>
        <dbReference type="Proteomes" id="UP000813349"/>
    </source>
</evidence>
<dbReference type="Pfam" id="PF20212">
    <property type="entry name" value="DUF6572"/>
    <property type="match status" value="1"/>
</dbReference>
<dbReference type="AlphaFoldDB" id="A0ABD4RDM1"/>
<gene>
    <name evidence="1" type="ORF">J0A64_24635</name>
</gene>
<accession>A0ABD4RDM1</accession>
<dbReference type="EMBL" id="JAFKCP010000042">
    <property type="protein sequence ID" value="MBU3769768.1"/>
    <property type="molecule type" value="Genomic_DNA"/>
</dbReference>
<sequence>MSVEDLNKIDFMGITENEPDAISLAISDHLAWGENTNDHLYKLQEKINSYIEFIESGQMEESFPKSKGKTKKIIEIYFKNYPPKDVLFFFDKVESVLAGINVKLQLK</sequence>
<dbReference type="InterPro" id="IPR046702">
    <property type="entry name" value="DUF6572"/>
</dbReference>
<name>A0ABD4RDM1_9ENTR</name>
<organism evidence="1 2">
    <name type="scientific">Enterobacter roggenkampii</name>
    <dbReference type="NCBI Taxonomy" id="1812935"/>
    <lineage>
        <taxon>Bacteria</taxon>
        <taxon>Pseudomonadati</taxon>
        <taxon>Pseudomonadota</taxon>
        <taxon>Gammaproteobacteria</taxon>
        <taxon>Enterobacterales</taxon>
        <taxon>Enterobacteriaceae</taxon>
        <taxon>Enterobacter</taxon>
        <taxon>Enterobacter cloacae complex</taxon>
    </lineage>
</organism>
<protein>
    <submittedName>
        <fullName evidence="1">Uncharacterized protein</fullName>
    </submittedName>
</protein>
<reference evidence="1 2" key="1">
    <citation type="journal article" date="2021" name="Clin. Infect. Dis.">
        <title>Rapid development of cefiderocol resistance in carbapenem-resistant Enterobacter cloacae during therapy is associated with heterogeneous mutations in the catecholate siderophore receptor cira.</title>
        <authorList>
            <person name="Klein S."/>
            <person name="Boutin S."/>
            <person name="Kocer K."/>
            <person name="Fiedler M.O."/>
            <person name="Storzinger D."/>
            <person name="Weigand M.A."/>
            <person name="Tan B."/>
            <person name="Richter D."/>
            <person name="Rupp C."/>
            <person name="Mieth M."/>
            <person name="Mehrabi A."/>
            <person name="Hackert T."/>
            <person name="Zimmermann S."/>
            <person name="Heeg K."/>
            <person name="Nurjadi D."/>
        </authorList>
    </citation>
    <scope>NUCLEOTIDE SEQUENCE [LARGE SCALE GENOMIC DNA]</scope>
    <source>
        <strain evidence="1 2">BK34275</strain>
    </source>
</reference>
<dbReference type="Proteomes" id="UP000813349">
    <property type="component" value="Unassembled WGS sequence"/>
</dbReference>
<comment type="caution">
    <text evidence="1">The sequence shown here is derived from an EMBL/GenBank/DDBJ whole genome shotgun (WGS) entry which is preliminary data.</text>
</comment>
<proteinExistence type="predicted"/>
<evidence type="ECO:0000313" key="1">
    <source>
        <dbReference type="EMBL" id="MBU3769768.1"/>
    </source>
</evidence>